<dbReference type="AlphaFoldDB" id="A0A9W4DIV8"/>
<evidence type="ECO:0000256" key="2">
    <source>
        <dbReference type="ARBA" id="ARBA00006706"/>
    </source>
</evidence>
<dbReference type="Gene3D" id="1.10.600.10">
    <property type="entry name" value="Farnesyl Diphosphate Synthase"/>
    <property type="match status" value="1"/>
</dbReference>
<evidence type="ECO:0000256" key="6">
    <source>
        <dbReference type="RuleBase" id="RU004466"/>
    </source>
</evidence>
<dbReference type="PANTHER" id="PTHR12001:SF85">
    <property type="entry name" value="SHORT CHAIN ISOPRENYL DIPHOSPHATE SYNTHASE"/>
    <property type="match status" value="1"/>
</dbReference>
<comment type="similarity">
    <text evidence="2 6">Belongs to the FPP/GGPP synthase family.</text>
</comment>
<dbReference type="GO" id="GO:0008299">
    <property type="term" value="P:isoprenoid biosynthetic process"/>
    <property type="evidence" value="ECO:0007669"/>
    <property type="project" value="InterPro"/>
</dbReference>
<reference evidence="8" key="1">
    <citation type="submission" date="2021-05" db="EMBL/GenBank/DDBJ databases">
        <authorList>
            <person name="Arsene-Ploetze F."/>
        </authorList>
    </citation>
    <scope>NUCLEOTIDE SEQUENCE</scope>
    <source>
        <strain evidence="8">DSM 42138</strain>
    </source>
</reference>
<feature type="region of interest" description="Disordered" evidence="7">
    <location>
        <begin position="417"/>
        <end position="456"/>
    </location>
</feature>
<dbReference type="Pfam" id="PF00348">
    <property type="entry name" value="polyprenyl_synt"/>
    <property type="match status" value="1"/>
</dbReference>
<dbReference type="InterPro" id="IPR000092">
    <property type="entry name" value="Polyprenyl_synt"/>
</dbReference>
<evidence type="ECO:0000256" key="7">
    <source>
        <dbReference type="SAM" id="MobiDB-lite"/>
    </source>
</evidence>
<organism evidence="8 9">
    <name type="scientific">Actinacidiphila cocklensis</name>
    <dbReference type="NCBI Taxonomy" id="887465"/>
    <lineage>
        <taxon>Bacteria</taxon>
        <taxon>Bacillati</taxon>
        <taxon>Actinomycetota</taxon>
        <taxon>Actinomycetes</taxon>
        <taxon>Kitasatosporales</taxon>
        <taxon>Streptomycetaceae</taxon>
        <taxon>Actinacidiphila</taxon>
    </lineage>
</organism>
<comment type="cofactor">
    <cofactor evidence="1">
        <name>Mg(2+)</name>
        <dbReference type="ChEBI" id="CHEBI:18420"/>
    </cofactor>
</comment>
<dbReference type="EMBL" id="CAJSLV010000001">
    <property type="protein sequence ID" value="CAG6390541.1"/>
    <property type="molecule type" value="Genomic_DNA"/>
</dbReference>
<sequence>MRCGRAKGRGFFTSLWSPSGSGVHGVTASPRPAAPQWHYDNAPDSTTGRTSAAVDARTVDADVAGAVLRTAASILAERIAQAAVIDPGFSHDLAELVADFTLTGGRRMRPQLLWWSMRACGGGAETADVEAALRLGAAVELLQTCALVHDDMMDGSRLRRGRPAVHVDLANRPGKVPGSVLGEAFGTSAAVLAGDLALAWADDTVADTAMDHPARRRVLDVWRTMRTEMVAGQYLDLYGQATRARSAACAMRTAYHKSALYTVARPLALGAALAGADQSTTRALSLVGRCAGIAFQLRDDLLGAFGDPAVTGKPSGEDIREGKPTYLLAVAQARAVTLRDHRLRFLLDTAVGRADLSETALTEVREALVSTGARAKVEHRADLLVQHAQRHLAEAALEDEAARRLLGLLLSLAGPTPAPAAETSGAAKQAAEQAAEPGPLPSAALLTAAGKGGTVR</sequence>
<accession>A0A9W4DIV8</accession>
<evidence type="ECO:0000256" key="5">
    <source>
        <dbReference type="ARBA" id="ARBA00022842"/>
    </source>
</evidence>
<evidence type="ECO:0000256" key="4">
    <source>
        <dbReference type="ARBA" id="ARBA00022723"/>
    </source>
</evidence>
<protein>
    <submittedName>
        <fullName evidence="8">Geranylgeranyl diphosphate synthase type I</fullName>
    </submittedName>
</protein>
<dbReference type="Proteomes" id="UP001152519">
    <property type="component" value="Unassembled WGS sequence"/>
</dbReference>
<feature type="compositionally biased region" description="Low complexity" evidence="7">
    <location>
        <begin position="417"/>
        <end position="436"/>
    </location>
</feature>
<proteinExistence type="inferred from homology"/>
<evidence type="ECO:0000256" key="1">
    <source>
        <dbReference type="ARBA" id="ARBA00001946"/>
    </source>
</evidence>
<evidence type="ECO:0000313" key="9">
    <source>
        <dbReference type="Proteomes" id="UP001152519"/>
    </source>
</evidence>
<dbReference type="GO" id="GO:0046872">
    <property type="term" value="F:metal ion binding"/>
    <property type="evidence" value="ECO:0007669"/>
    <property type="project" value="UniProtKB-KW"/>
</dbReference>
<keyword evidence="3 6" id="KW-0808">Transferase</keyword>
<dbReference type="PROSITE" id="PS00723">
    <property type="entry name" value="POLYPRENYL_SYNTHASE_1"/>
    <property type="match status" value="1"/>
</dbReference>
<comment type="caution">
    <text evidence="8">The sequence shown here is derived from an EMBL/GenBank/DDBJ whole genome shotgun (WGS) entry which is preliminary data.</text>
</comment>
<dbReference type="CDD" id="cd00685">
    <property type="entry name" value="Trans_IPPS_HT"/>
    <property type="match status" value="1"/>
</dbReference>
<evidence type="ECO:0000256" key="3">
    <source>
        <dbReference type="ARBA" id="ARBA00022679"/>
    </source>
</evidence>
<keyword evidence="4" id="KW-0479">Metal-binding</keyword>
<dbReference type="SFLD" id="SFLDS00005">
    <property type="entry name" value="Isoprenoid_Synthase_Type_I"/>
    <property type="match status" value="1"/>
</dbReference>
<dbReference type="InterPro" id="IPR033749">
    <property type="entry name" value="Polyprenyl_synt_CS"/>
</dbReference>
<feature type="region of interest" description="Disordered" evidence="7">
    <location>
        <begin position="19"/>
        <end position="49"/>
    </location>
</feature>
<dbReference type="PANTHER" id="PTHR12001">
    <property type="entry name" value="GERANYLGERANYL PYROPHOSPHATE SYNTHASE"/>
    <property type="match status" value="1"/>
</dbReference>
<evidence type="ECO:0000313" key="8">
    <source>
        <dbReference type="EMBL" id="CAG6390541.1"/>
    </source>
</evidence>
<name>A0A9W4DIV8_9ACTN</name>
<dbReference type="SUPFAM" id="SSF48576">
    <property type="entry name" value="Terpenoid synthases"/>
    <property type="match status" value="1"/>
</dbReference>
<dbReference type="GO" id="GO:0004659">
    <property type="term" value="F:prenyltransferase activity"/>
    <property type="evidence" value="ECO:0007669"/>
    <property type="project" value="InterPro"/>
</dbReference>
<dbReference type="InterPro" id="IPR008949">
    <property type="entry name" value="Isoprenoid_synthase_dom_sf"/>
</dbReference>
<keyword evidence="9" id="KW-1185">Reference proteome</keyword>
<gene>
    <name evidence="8" type="ORF">SCOCK_10009</name>
</gene>
<keyword evidence="5" id="KW-0460">Magnesium</keyword>